<sequence>MEGEACRLPHRYHGRAGPGGAGRQAAAGLGGGLPLVMALACGVAVANVYFPQAITPLIARGFGIGQDAAAVLATVTQFGYAAGIFLLVPLGDRLPRRPLVTLLLAVTALALLVAGLAPAVGPLLAAGAAVGAATVVPQILLPMAAGMAEPDRRGAVTGTLQAGLIGGILLARAFGGVLGEHFGWRALYLVAAALTGLLALVLGLALPRSAPAVRDRYPTLLADTLRLLRHEPQLRRSVSFQVTVFGAFSAVWTAVALLITGPRYGMGTQAVGLLALIGAASMFLAPAAGRWVDRYGPDRVNLWCVLLALASGALLLTGLAGGPAGLVGLAAGLLLIDVAVQCGQVADQARIFALRPEARSRLNTGYMTCGFVGASAGSWLGTRAFTQLGWGAVCALVALAASPSARTCPAATAPRHRMTHDEPRTRRNRRAPARPGRQHLRLDQRRALLPTGARRLRGRRRLPWASTAPGKTSGASRASSAPADTPPPPDSPWWTPCPPSWPPPS</sequence>
<feature type="transmembrane region" description="Helical" evidence="6">
    <location>
        <begin position="69"/>
        <end position="87"/>
    </location>
</feature>
<feature type="transmembrane region" description="Helical" evidence="6">
    <location>
        <begin position="155"/>
        <end position="174"/>
    </location>
</feature>
<keyword evidence="9" id="KW-1185">Reference proteome</keyword>
<accession>A0ABY7NUG2</accession>
<evidence type="ECO:0000313" key="8">
    <source>
        <dbReference type="EMBL" id="WBO61883.1"/>
    </source>
</evidence>
<keyword evidence="2 6" id="KW-0812">Transmembrane</keyword>
<evidence type="ECO:0000313" key="9">
    <source>
        <dbReference type="Proteomes" id="UP001212326"/>
    </source>
</evidence>
<feature type="compositionally biased region" description="Pro residues" evidence="5">
    <location>
        <begin position="484"/>
        <end position="505"/>
    </location>
</feature>
<feature type="transmembrane region" description="Helical" evidence="6">
    <location>
        <begin position="300"/>
        <end position="320"/>
    </location>
</feature>
<reference evidence="8 9" key="1">
    <citation type="submission" date="2022-12" db="EMBL/GenBank/DDBJ databases">
        <authorList>
            <person name="Mo P."/>
        </authorList>
    </citation>
    <scope>NUCLEOTIDE SEQUENCE [LARGE SCALE GENOMIC DNA]</scope>
    <source>
        <strain evidence="8 9">HUAS 2-6</strain>
    </source>
</reference>
<dbReference type="RefSeq" id="WP_270079837.1">
    <property type="nucleotide sequence ID" value="NZ_CP115300.1"/>
</dbReference>
<dbReference type="PANTHER" id="PTHR42910">
    <property type="entry name" value="TRANSPORTER SCO4007-RELATED"/>
    <property type="match status" value="1"/>
</dbReference>
<dbReference type="InterPro" id="IPR020846">
    <property type="entry name" value="MFS_dom"/>
</dbReference>
<feature type="transmembrane region" description="Helical" evidence="6">
    <location>
        <begin position="99"/>
        <end position="117"/>
    </location>
</feature>
<evidence type="ECO:0000256" key="2">
    <source>
        <dbReference type="ARBA" id="ARBA00022692"/>
    </source>
</evidence>
<keyword evidence="4 6" id="KW-0472">Membrane</keyword>
<protein>
    <submittedName>
        <fullName evidence="8">MFS transporter</fullName>
    </submittedName>
</protein>
<feature type="transmembrane region" description="Helical" evidence="6">
    <location>
        <begin position="186"/>
        <end position="206"/>
    </location>
</feature>
<feature type="compositionally biased region" description="Basic residues" evidence="5">
    <location>
        <begin position="426"/>
        <end position="439"/>
    </location>
</feature>
<evidence type="ECO:0000256" key="1">
    <source>
        <dbReference type="ARBA" id="ARBA00004651"/>
    </source>
</evidence>
<feature type="region of interest" description="Disordered" evidence="5">
    <location>
        <begin position="408"/>
        <end position="505"/>
    </location>
</feature>
<organism evidence="8 9">
    <name type="scientific">Streptomyces camelliae</name>
    <dbReference type="NCBI Taxonomy" id="3004093"/>
    <lineage>
        <taxon>Bacteria</taxon>
        <taxon>Bacillati</taxon>
        <taxon>Actinomycetota</taxon>
        <taxon>Actinomycetes</taxon>
        <taxon>Kitasatosporales</taxon>
        <taxon>Streptomycetaceae</taxon>
        <taxon>Streptomyces</taxon>
    </lineage>
</organism>
<dbReference type="CDD" id="cd17324">
    <property type="entry name" value="MFS_NepI_like"/>
    <property type="match status" value="1"/>
</dbReference>
<dbReference type="SUPFAM" id="SSF103473">
    <property type="entry name" value="MFS general substrate transporter"/>
    <property type="match status" value="1"/>
</dbReference>
<evidence type="ECO:0000259" key="7">
    <source>
        <dbReference type="PROSITE" id="PS50850"/>
    </source>
</evidence>
<evidence type="ECO:0000256" key="6">
    <source>
        <dbReference type="SAM" id="Phobius"/>
    </source>
</evidence>
<dbReference type="Gene3D" id="1.20.1250.20">
    <property type="entry name" value="MFS general substrate transporter like domains"/>
    <property type="match status" value="1"/>
</dbReference>
<feature type="transmembrane region" description="Helical" evidence="6">
    <location>
        <begin position="25"/>
        <end position="49"/>
    </location>
</feature>
<dbReference type="PANTHER" id="PTHR42910:SF1">
    <property type="entry name" value="MAJOR FACILITATOR SUPERFAMILY (MFS) PROFILE DOMAIN-CONTAINING PROTEIN"/>
    <property type="match status" value="1"/>
</dbReference>
<evidence type="ECO:0000256" key="3">
    <source>
        <dbReference type="ARBA" id="ARBA00022989"/>
    </source>
</evidence>
<dbReference type="Proteomes" id="UP001212326">
    <property type="component" value="Chromosome"/>
</dbReference>
<feature type="transmembrane region" description="Helical" evidence="6">
    <location>
        <begin position="123"/>
        <end position="143"/>
    </location>
</feature>
<feature type="transmembrane region" description="Helical" evidence="6">
    <location>
        <begin position="266"/>
        <end position="288"/>
    </location>
</feature>
<gene>
    <name evidence="8" type="ORF">O1G22_03025</name>
</gene>
<feature type="domain" description="Major facilitator superfamily (MFS) profile" evidence="7">
    <location>
        <begin position="33"/>
        <end position="417"/>
    </location>
</feature>
<dbReference type="InterPro" id="IPR011701">
    <property type="entry name" value="MFS"/>
</dbReference>
<dbReference type="EMBL" id="CP115300">
    <property type="protein sequence ID" value="WBO61883.1"/>
    <property type="molecule type" value="Genomic_DNA"/>
</dbReference>
<evidence type="ECO:0000256" key="4">
    <source>
        <dbReference type="ARBA" id="ARBA00023136"/>
    </source>
</evidence>
<evidence type="ECO:0000256" key="5">
    <source>
        <dbReference type="SAM" id="MobiDB-lite"/>
    </source>
</evidence>
<dbReference type="PROSITE" id="PS50850">
    <property type="entry name" value="MFS"/>
    <property type="match status" value="1"/>
</dbReference>
<feature type="transmembrane region" description="Helical" evidence="6">
    <location>
        <begin position="238"/>
        <end position="260"/>
    </location>
</feature>
<proteinExistence type="predicted"/>
<keyword evidence="3 6" id="KW-1133">Transmembrane helix</keyword>
<dbReference type="Pfam" id="PF07690">
    <property type="entry name" value="MFS_1"/>
    <property type="match status" value="1"/>
</dbReference>
<name>A0ABY7NUG2_9ACTN</name>
<dbReference type="InterPro" id="IPR036259">
    <property type="entry name" value="MFS_trans_sf"/>
</dbReference>
<comment type="subcellular location">
    <subcellularLocation>
        <location evidence="1">Cell membrane</location>
        <topology evidence="1">Multi-pass membrane protein</topology>
    </subcellularLocation>
</comment>